<organism evidence="2 3">
    <name type="scientific">Hypsibius exemplaris</name>
    <name type="common">Freshwater tardigrade</name>
    <dbReference type="NCBI Taxonomy" id="2072580"/>
    <lineage>
        <taxon>Eukaryota</taxon>
        <taxon>Metazoa</taxon>
        <taxon>Ecdysozoa</taxon>
        <taxon>Tardigrada</taxon>
        <taxon>Eutardigrada</taxon>
        <taxon>Parachela</taxon>
        <taxon>Hypsibioidea</taxon>
        <taxon>Hypsibiidae</taxon>
        <taxon>Hypsibius</taxon>
    </lineage>
</organism>
<evidence type="ECO:0000256" key="1">
    <source>
        <dbReference type="SAM" id="MobiDB-lite"/>
    </source>
</evidence>
<comment type="caution">
    <text evidence="2">The sequence shown here is derived from an EMBL/GenBank/DDBJ whole genome shotgun (WGS) entry which is preliminary data.</text>
</comment>
<keyword evidence="3" id="KW-1185">Reference proteome</keyword>
<evidence type="ECO:0000313" key="3">
    <source>
        <dbReference type="Proteomes" id="UP000192578"/>
    </source>
</evidence>
<dbReference type="Proteomes" id="UP000192578">
    <property type="component" value="Unassembled WGS sequence"/>
</dbReference>
<reference evidence="3" key="1">
    <citation type="submission" date="2017-01" db="EMBL/GenBank/DDBJ databases">
        <title>Comparative genomics of anhydrobiosis in the tardigrade Hypsibius dujardini.</title>
        <authorList>
            <person name="Yoshida Y."/>
            <person name="Koutsovoulos G."/>
            <person name="Laetsch D."/>
            <person name="Stevens L."/>
            <person name="Kumar S."/>
            <person name="Horikawa D."/>
            <person name="Ishino K."/>
            <person name="Komine S."/>
            <person name="Tomita M."/>
            <person name="Blaxter M."/>
            <person name="Arakawa K."/>
        </authorList>
    </citation>
    <scope>NUCLEOTIDE SEQUENCE [LARGE SCALE GENOMIC DNA]</scope>
    <source>
        <strain evidence="3">Z151</strain>
    </source>
</reference>
<protein>
    <submittedName>
        <fullName evidence="2">Uncharacterized protein</fullName>
    </submittedName>
</protein>
<proteinExistence type="predicted"/>
<sequence length="148" mass="16699">MMADRHGRPTWWPTDKADRHGGRQTWPTDMADRHGRPTWPTDMADRHGGRPTRPTDMVATDMVADRHGQPTWPTDMMADRHRIPALRKAVLDCVGPVEFATLCGDAASFLQLLQYDQSRLPQELGKSLVRRAKFALTRGGNVENAPLF</sequence>
<dbReference type="EMBL" id="MTYJ01000137">
    <property type="protein sequence ID" value="OQV12776.1"/>
    <property type="molecule type" value="Genomic_DNA"/>
</dbReference>
<feature type="region of interest" description="Disordered" evidence="1">
    <location>
        <begin position="1"/>
        <end position="56"/>
    </location>
</feature>
<dbReference type="AlphaFoldDB" id="A0A1W0WC37"/>
<evidence type="ECO:0000313" key="2">
    <source>
        <dbReference type="EMBL" id="OQV12776.1"/>
    </source>
</evidence>
<accession>A0A1W0WC37</accession>
<name>A0A1W0WC37_HYPEX</name>
<gene>
    <name evidence="2" type="ORF">BV898_13005</name>
</gene>